<dbReference type="InterPro" id="IPR036061">
    <property type="entry name" value="CheW-like_dom_sf"/>
</dbReference>
<dbReference type="OrthoDB" id="9787997at2"/>
<dbReference type="SUPFAM" id="SSF50341">
    <property type="entry name" value="CheW-like"/>
    <property type="match status" value="1"/>
</dbReference>
<dbReference type="InterPro" id="IPR039315">
    <property type="entry name" value="CheW"/>
</dbReference>
<dbReference type="PANTHER" id="PTHR22617:SF23">
    <property type="entry name" value="CHEMOTAXIS PROTEIN CHEW"/>
    <property type="match status" value="1"/>
</dbReference>
<dbReference type="InterPro" id="IPR002545">
    <property type="entry name" value="CheW-lke_dom"/>
</dbReference>
<dbReference type="PROSITE" id="PS50851">
    <property type="entry name" value="CHEW"/>
    <property type="match status" value="1"/>
</dbReference>
<accession>A0A2N5M0G9</accession>
<organism evidence="2 3">
    <name type="scientific">Peribacillus deserti</name>
    <dbReference type="NCBI Taxonomy" id="673318"/>
    <lineage>
        <taxon>Bacteria</taxon>
        <taxon>Bacillati</taxon>
        <taxon>Bacillota</taxon>
        <taxon>Bacilli</taxon>
        <taxon>Bacillales</taxon>
        <taxon>Bacillaceae</taxon>
        <taxon>Peribacillus</taxon>
    </lineage>
</organism>
<feature type="domain" description="CheW-like" evidence="1">
    <location>
        <begin position="4"/>
        <end position="145"/>
    </location>
</feature>
<evidence type="ECO:0000313" key="2">
    <source>
        <dbReference type="EMBL" id="PLT27850.1"/>
    </source>
</evidence>
<dbReference type="GO" id="GO:0007165">
    <property type="term" value="P:signal transduction"/>
    <property type="evidence" value="ECO:0007669"/>
    <property type="project" value="InterPro"/>
</dbReference>
<name>A0A2N5M0G9_9BACI</name>
<dbReference type="Proteomes" id="UP000234748">
    <property type="component" value="Unassembled WGS sequence"/>
</dbReference>
<dbReference type="PANTHER" id="PTHR22617">
    <property type="entry name" value="CHEMOTAXIS SENSOR HISTIDINE KINASE-RELATED"/>
    <property type="match status" value="1"/>
</dbReference>
<dbReference type="EMBL" id="PGUY01000075">
    <property type="protein sequence ID" value="PLT27850.1"/>
    <property type="molecule type" value="Genomic_DNA"/>
</dbReference>
<keyword evidence="3" id="KW-1185">Reference proteome</keyword>
<dbReference type="GO" id="GO:0005829">
    <property type="term" value="C:cytosol"/>
    <property type="evidence" value="ECO:0007669"/>
    <property type="project" value="TreeGrafter"/>
</dbReference>
<dbReference type="CDD" id="cd00588">
    <property type="entry name" value="CheW_like"/>
    <property type="match status" value="1"/>
</dbReference>
<comment type="caution">
    <text evidence="2">The sequence shown here is derived from an EMBL/GenBank/DDBJ whole genome shotgun (WGS) entry which is preliminary data.</text>
</comment>
<dbReference type="Gene3D" id="2.40.50.180">
    <property type="entry name" value="CheA-289, Domain 4"/>
    <property type="match status" value="1"/>
</dbReference>
<reference evidence="2 3" key="1">
    <citation type="submission" date="2017-11" db="EMBL/GenBank/DDBJ databases">
        <title>Comparitive Functional Genomics of Dry Heat Resistant strains isolated from the Viking Spacecraft.</title>
        <authorList>
            <person name="Seuylemezian A."/>
            <person name="Cooper K."/>
            <person name="Vaishampayan P."/>
        </authorList>
    </citation>
    <scope>NUCLEOTIDE SEQUENCE [LARGE SCALE GENOMIC DNA]</scope>
    <source>
        <strain evidence="2 3">V1-29</strain>
    </source>
</reference>
<evidence type="ECO:0000313" key="3">
    <source>
        <dbReference type="Proteomes" id="UP000234748"/>
    </source>
</evidence>
<dbReference type="Pfam" id="PF01584">
    <property type="entry name" value="CheW"/>
    <property type="match status" value="1"/>
</dbReference>
<proteinExistence type="predicted"/>
<dbReference type="GO" id="GO:0006935">
    <property type="term" value="P:chemotaxis"/>
    <property type="evidence" value="ECO:0007669"/>
    <property type="project" value="InterPro"/>
</dbReference>
<protein>
    <submittedName>
        <fullName evidence="2">Chemotaxis protein CheW</fullName>
    </submittedName>
</protein>
<gene>
    <name evidence="2" type="ORF">CUU66_21655</name>
</gene>
<dbReference type="AlphaFoldDB" id="A0A2N5M0G9"/>
<dbReference type="SMART" id="SM00260">
    <property type="entry name" value="CheW"/>
    <property type="match status" value="1"/>
</dbReference>
<sequence length="157" mass="17219">MIISDKAVVFLAGKEEYAIPIEYVYSIEKPGGITFIPQMPPYVLGLADIRGELIPLIDLENVLFQVPAAGSQADKKWILVKIDGLTAGLAVKDAKEIVEIPQESIKQIGLASYQKTSFISGVASLPENRLIAIINPDHLINSLEGIRELKAYMDEKI</sequence>
<dbReference type="Gene3D" id="2.30.30.40">
    <property type="entry name" value="SH3 Domains"/>
    <property type="match status" value="1"/>
</dbReference>
<dbReference type="RefSeq" id="WP_101645469.1">
    <property type="nucleotide sequence ID" value="NZ_PGUY01000075.1"/>
</dbReference>
<evidence type="ECO:0000259" key="1">
    <source>
        <dbReference type="PROSITE" id="PS50851"/>
    </source>
</evidence>